<feature type="region of interest" description="Disordered" evidence="1">
    <location>
        <begin position="1"/>
        <end position="76"/>
    </location>
</feature>
<dbReference type="OrthoDB" id="1106148at2759"/>
<sequence>MAQKSRFTGASRRSSSSSSSSHSSSHQVPPTQQQTRNYSTSSTPQQQARPQQQTTTPPPPQYQQAPVQSGGSGIMGNIVSTVAGTMIGHAIYDSVSNAFGSKDNAGEQQPQYSPQEMQKCFSQMQSFSQCLEQNPYSIGSCQYAFDQLNDCKRGLTPMPQQPQTNQNNEW</sequence>
<dbReference type="GO" id="GO:0005634">
    <property type="term" value="C:nucleus"/>
    <property type="evidence" value="ECO:0007669"/>
    <property type="project" value="TreeGrafter"/>
</dbReference>
<accession>A0A6A5BQA2</accession>
<dbReference type="GO" id="GO:0005739">
    <property type="term" value="C:mitochondrion"/>
    <property type="evidence" value="ECO:0007669"/>
    <property type="project" value="TreeGrafter"/>
</dbReference>
<dbReference type="Gene3D" id="1.10.287.2900">
    <property type="match status" value="1"/>
</dbReference>
<protein>
    <recommendedName>
        <fullName evidence="5">CHCH domain-containing protein</fullName>
    </recommendedName>
</protein>
<reference evidence="3 4" key="1">
    <citation type="journal article" date="2019" name="Sci. Rep.">
        <title>Nanopore sequencing improves the draft genome of the human pathogenic amoeba Naegleria fowleri.</title>
        <authorList>
            <person name="Liechti N."/>
            <person name="Schurch N."/>
            <person name="Bruggmann R."/>
            <person name="Wittwer M."/>
        </authorList>
    </citation>
    <scope>NUCLEOTIDE SEQUENCE [LARGE SCALE GENOMIC DNA]</scope>
    <source>
        <strain evidence="3 4">ATCC 30894</strain>
    </source>
</reference>
<dbReference type="InterPro" id="IPR055304">
    <property type="entry name" value="CHCHD2/10-like"/>
</dbReference>
<evidence type="ECO:0000256" key="1">
    <source>
        <dbReference type="SAM" id="MobiDB-lite"/>
    </source>
</evidence>
<dbReference type="GeneID" id="68112817"/>
<dbReference type="VEuPathDB" id="AmoebaDB:NfTy_067460"/>
<dbReference type="PANTHER" id="PTHR13523">
    <property type="entry name" value="COILED-COIL-HELIX-COILED-COIL-HELIX DOMAIN CONTAINING 2/NUR77"/>
    <property type="match status" value="1"/>
</dbReference>
<feature type="compositionally biased region" description="Low complexity" evidence="1">
    <location>
        <begin position="39"/>
        <end position="55"/>
    </location>
</feature>
<dbReference type="SUPFAM" id="SSF47072">
    <property type="entry name" value="Cysteine alpha-hairpin motif"/>
    <property type="match status" value="1"/>
</dbReference>
<evidence type="ECO:0000313" key="3">
    <source>
        <dbReference type="EMBL" id="KAF0975605.1"/>
    </source>
</evidence>
<feature type="compositionally biased region" description="Low complexity" evidence="1">
    <location>
        <begin position="11"/>
        <end position="26"/>
    </location>
</feature>
<dbReference type="AlphaFoldDB" id="A0A6A5BQA2"/>
<dbReference type="PANTHER" id="PTHR13523:SF2">
    <property type="entry name" value="COILED-COIL-HELIX-COILED-COIL-HELIX DOMAIN CONTAINING 2, ISOFORM A-RELATED"/>
    <property type="match status" value="1"/>
</dbReference>
<feature type="compositionally biased region" description="Polar residues" evidence="1">
    <location>
        <begin position="27"/>
        <end position="38"/>
    </location>
</feature>
<dbReference type="PROSITE" id="PS51808">
    <property type="entry name" value="CHCH"/>
    <property type="match status" value="1"/>
</dbReference>
<dbReference type="Proteomes" id="UP000444721">
    <property type="component" value="Unassembled WGS sequence"/>
</dbReference>
<dbReference type="EMBL" id="VFQX01000044">
    <property type="protein sequence ID" value="KAF0975605.1"/>
    <property type="molecule type" value="Genomic_DNA"/>
</dbReference>
<dbReference type="GO" id="GO:0007005">
    <property type="term" value="P:mitochondrion organization"/>
    <property type="evidence" value="ECO:0007669"/>
    <property type="project" value="InterPro"/>
</dbReference>
<dbReference type="OMA" id="YKSFMTC"/>
<dbReference type="VEuPathDB" id="AmoebaDB:NF0023580"/>
<dbReference type="VEuPathDB" id="AmoebaDB:FDP41_010130"/>
<evidence type="ECO:0000313" key="4">
    <source>
        <dbReference type="Proteomes" id="UP000444721"/>
    </source>
</evidence>
<organism evidence="3 4">
    <name type="scientific">Naegleria fowleri</name>
    <name type="common">Brain eating amoeba</name>
    <dbReference type="NCBI Taxonomy" id="5763"/>
    <lineage>
        <taxon>Eukaryota</taxon>
        <taxon>Discoba</taxon>
        <taxon>Heterolobosea</taxon>
        <taxon>Tetramitia</taxon>
        <taxon>Eutetramitia</taxon>
        <taxon>Vahlkampfiidae</taxon>
        <taxon>Naegleria</taxon>
    </lineage>
</organism>
<evidence type="ECO:0008006" key="5">
    <source>
        <dbReference type="Google" id="ProtNLM"/>
    </source>
</evidence>
<dbReference type="RefSeq" id="XP_044560318.1">
    <property type="nucleotide sequence ID" value="XM_044709140.1"/>
</dbReference>
<proteinExistence type="predicted"/>
<gene>
    <name evidence="3" type="ORF">FDP41_005599</name>
    <name evidence="2" type="ORF">FDP41_010130</name>
</gene>
<dbReference type="InterPro" id="IPR009069">
    <property type="entry name" value="Cys_alpha_HP_mot_SF"/>
</dbReference>
<evidence type="ECO:0000313" key="2">
    <source>
        <dbReference type="EMBL" id="KAF0971601.1"/>
    </source>
</evidence>
<comment type="caution">
    <text evidence="3">The sequence shown here is derived from an EMBL/GenBank/DDBJ whole genome shotgun (WGS) entry which is preliminary data.</text>
</comment>
<dbReference type="VEuPathDB" id="AmoebaDB:FDP41_005599"/>
<keyword evidence="4" id="KW-1185">Reference proteome</keyword>
<dbReference type="EMBL" id="VFQX01000075">
    <property type="protein sequence ID" value="KAF0971601.1"/>
    <property type="molecule type" value="Genomic_DNA"/>
</dbReference>
<name>A0A6A5BQA2_NAEFO</name>